<gene>
    <name evidence="1" type="ORF">EAJ03_18260</name>
</gene>
<proteinExistence type="predicted"/>
<organism evidence="1 2">
    <name type="scientific">Bacteroides eggerthii</name>
    <dbReference type="NCBI Taxonomy" id="28111"/>
    <lineage>
        <taxon>Bacteria</taxon>
        <taxon>Pseudomonadati</taxon>
        <taxon>Bacteroidota</taxon>
        <taxon>Bacteroidia</taxon>
        <taxon>Bacteroidales</taxon>
        <taxon>Bacteroidaceae</taxon>
        <taxon>Bacteroides</taxon>
    </lineage>
</organism>
<name>A0A4Q5GLX0_9BACE</name>
<dbReference type="InterPro" id="IPR038475">
    <property type="entry name" value="RecG_C_sf"/>
</dbReference>
<reference evidence="1 2" key="1">
    <citation type="journal article" date="2019" name="Science, e1252229">
        <title>Invertible promoters mediate bacterial phase variation, antibiotic resistance, and host adaptation in the gut.</title>
        <authorList>
            <person name="Jiang X."/>
            <person name="Hall A.B."/>
            <person name="Arthur T.D."/>
            <person name="Plichta D.R."/>
            <person name="Covington C.T."/>
            <person name="Poyet M."/>
            <person name="Crothers J."/>
            <person name="Moses P.L."/>
            <person name="Tolonen A.C."/>
            <person name="Vlamakis H."/>
            <person name="Alm E.J."/>
            <person name="Xavier R.J."/>
        </authorList>
    </citation>
    <scope>NUCLEOTIDE SEQUENCE [LARGE SCALE GENOMIC DNA]</scope>
    <source>
        <strain evidence="2">bj_0095</strain>
    </source>
</reference>
<sequence>MPYLENWGSGARRIMDACKAQGVETPTWCSDGGFVTITFKRPDLNPTQ</sequence>
<evidence type="ECO:0000313" key="1">
    <source>
        <dbReference type="EMBL" id="RYT68422.1"/>
    </source>
</evidence>
<dbReference type="Gene3D" id="3.30.565.60">
    <property type="match status" value="1"/>
</dbReference>
<dbReference type="AlphaFoldDB" id="A0A4Q5GLX0"/>
<protein>
    <recommendedName>
        <fullName evidence="3">ATP-dependent DNA helicase RecG C-terminal domain-containing protein</fullName>
    </recommendedName>
</protein>
<dbReference type="Proteomes" id="UP000291917">
    <property type="component" value="Unassembled WGS sequence"/>
</dbReference>
<evidence type="ECO:0008006" key="3">
    <source>
        <dbReference type="Google" id="ProtNLM"/>
    </source>
</evidence>
<accession>A0A4Q5GLX0</accession>
<evidence type="ECO:0000313" key="2">
    <source>
        <dbReference type="Proteomes" id="UP000291917"/>
    </source>
</evidence>
<comment type="caution">
    <text evidence="1">The sequence shown here is derived from an EMBL/GenBank/DDBJ whole genome shotgun (WGS) entry which is preliminary data.</text>
</comment>
<dbReference type="Pfam" id="PF13749">
    <property type="entry name" value="HATPase_c_4"/>
    <property type="match status" value="1"/>
</dbReference>
<dbReference type="EMBL" id="RCXL01000042">
    <property type="protein sequence ID" value="RYT68422.1"/>
    <property type="molecule type" value="Genomic_DNA"/>
</dbReference>